<dbReference type="OrthoDB" id="312811at2157"/>
<keyword evidence="2 7" id="KW-0813">Transport</keyword>
<evidence type="ECO:0000256" key="5">
    <source>
        <dbReference type="ARBA" id="ARBA00022989"/>
    </source>
</evidence>
<evidence type="ECO:0000256" key="3">
    <source>
        <dbReference type="ARBA" id="ARBA00022475"/>
    </source>
</evidence>
<keyword evidence="6 7" id="KW-0472">Membrane</keyword>
<dbReference type="Pfam" id="PF12911">
    <property type="entry name" value="OppC_N"/>
    <property type="match status" value="1"/>
</dbReference>
<feature type="transmembrane region" description="Helical" evidence="7">
    <location>
        <begin position="212"/>
        <end position="230"/>
    </location>
</feature>
<proteinExistence type="inferred from homology"/>
<dbReference type="InterPro" id="IPR000515">
    <property type="entry name" value="MetI-like"/>
</dbReference>
<dbReference type="eggNOG" id="arCOG00748">
    <property type="taxonomic scope" value="Archaea"/>
</dbReference>
<sequence>MISDRAKQSLSLELKRSRLAQIGVAIMAVMFVVTMFAPLFAPHDPEQQRVGTGDTEDMTDLPPVGFSTTANETRLVDGEFQTQQVEINANSSHVLGTNTRGQDVLSRVIYGGRVSLLVGLLGAAIAALVGVPYGLAAGYFSGRVDDALMRGADIMLAFPSLVLAIALVGVFRETDFHTMELTDPFVVAAQSETIPNWLIPRAGHVASMPESVTFPVTVTLVVALVNWVWFARVARGEAMSIRSEEYVTAAKSLGASNWTIIRKHVLPNSITPIIVLATIQVAFIILLESALSFLGFSGTTLTWGQDIARGQSDQRAQWWIATVPGLAIVLAVIGVNLIGDWLRDALDPDIEGEGGGV</sequence>
<evidence type="ECO:0000256" key="4">
    <source>
        <dbReference type="ARBA" id="ARBA00022692"/>
    </source>
</evidence>
<feature type="transmembrane region" description="Helical" evidence="7">
    <location>
        <begin position="273"/>
        <end position="296"/>
    </location>
</feature>
<feature type="transmembrane region" description="Helical" evidence="7">
    <location>
        <begin position="152"/>
        <end position="171"/>
    </location>
</feature>
<dbReference type="EnsemblBacteria" id="CAI48472">
    <property type="protein sequence ID" value="CAI48472"/>
    <property type="gene ID" value="NP_0762A"/>
</dbReference>
<dbReference type="GO" id="GO:0005886">
    <property type="term" value="C:plasma membrane"/>
    <property type="evidence" value="ECO:0007669"/>
    <property type="project" value="UniProtKB-SubCell"/>
</dbReference>
<dbReference type="Pfam" id="PF00528">
    <property type="entry name" value="BPD_transp_1"/>
    <property type="match status" value="1"/>
</dbReference>
<dbReference type="Gene3D" id="1.10.3720.10">
    <property type="entry name" value="MetI-like"/>
    <property type="match status" value="1"/>
</dbReference>
<dbReference type="EMBL" id="CR936257">
    <property type="protein sequence ID" value="CAI48472.1"/>
    <property type="molecule type" value="Genomic_DNA"/>
</dbReference>
<dbReference type="Proteomes" id="UP000002698">
    <property type="component" value="Chromosome"/>
</dbReference>
<gene>
    <name evidence="9" type="primary">dppC1</name>
    <name evidence="9" type="synonym">abc01p2</name>
    <name evidence="9" type="ordered locus">NP_0762A</name>
</gene>
<comment type="subcellular location">
    <subcellularLocation>
        <location evidence="1 7">Cell membrane</location>
        <topology evidence="1 7">Multi-pass membrane protein</topology>
    </subcellularLocation>
</comment>
<dbReference type="CDD" id="cd06261">
    <property type="entry name" value="TM_PBP2"/>
    <property type="match status" value="1"/>
</dbReference>
<feature type="domain" description="ABC transmembrane type-1" evidence="8">
    <location>
        <begin position="112"/>
        <end position="339"/>
    </location>
</feature>
<dbReference type="KEGG" id="nph:NP_0762A"/>
<dbReference type="InterPro" id="IPR025966">
    <property type="entry name" value="OppC_N"/>
</dbReference>
<dbReference type="AlphaFoldDB" id="A0A1U7EU55"/>
<evidence type="ECO:0000256" key="6">
    <source>
        <dbReference type="ARBA" id="ARBA00023136"/>
    </source>
</evidence>
<accession>A0A1U7EU55</accession>
<dbReference type="InterPro" id="IPR035906">
    <property type="entry name" value="MetI-like_sf"/>
</dbReference>
<reference evidence="9 10" key="1">
    <citation type="journal article" date="2005" name="Genome Res.">
        <title>Living with two extremes: conclusions from the genome sequence of Natronomonas pharaonis.</title>
        <authorList>
            <person name="Falb M."/>
            <person name="Pfeiffer F."/>
            <person name="Palm P."/>
            <person name="Rodewald K."/>
            <person name="Hickmann V."/>
            <person name="Tittor J."/>
            <person name="Oesterhelt D."/>
        </authorList>
    </citation>
    <scope>NUCLEOTIDE SEQUENCE [LARGE SCALE GENOMIC DNA]</scope>
    <source>
        <strain evidence="10">ATCC 35678 / DSM 2160 / CIP 103997 / JCM 8858 / NBRC 14720 / NCIMB 2260 / Gabara</strain>
    </source>
</reference>
<keyword evidence="4 7" id="KW-0812">Transmembrane</keyword>
<feature type="transmembrane region" description="Helical" evidence="7">
    <location>
        <begin position="114"/>
        <end position="140"/>
    </location>
</feature>
<feature type="transmembrane region" description="Helical" evidence="7">
    <location>
        <begin position="20"/>
        <end position="41"/>
    </location>
</feature>
<dbReference type="GeneID" id="3702365"/>
<evidence type="ECO:0000256" key="7">
    <source>
        <dbReference type="RuleBase" id="RU363032"/>
    </source>
</evidence>
<evidence type="ECO:0000313" key="10">
    <source>
        <dbReference type="Proteomes" id="UP000002698"/>
    </source>
</evidence>
<dbReference type="SUPFAM" id="SSF161098">
    <property type="entry name" value="MetI-like"/>
    <property type="match status" value="1"/>
</dbReference>
<dbReference type="PANTHER" id="PTHR43386:SF1">
    <property type="entry name" value="D,D-DIPEPTIDE TRANSPORT SYSTEM PERMEASE PROTEIN DDPC-RELATED"/>
    <property type="match status" value="1"/>
</dbReference>
<keyword evidence="5 7" id="KW-1133">Transmembrane helix</keyword>
<dbReference type="PANTHER" id="PTHR43386">
    <property type="entry name" value="OLIGOPEPTIDE TRANSPORT SYSTEM PERMEASE PROTEIN APPC"/>
    <property type="match status" value="1"/>
</dbReference>
<evidence type="ECO:0000313" key="9">
    <source>
        <dbReference type="EMBL" id="CAI48472.1"/>
    </source>
</evidence>
<protein>
    <submittedName>
        <fullName evidence="9">ABC-type transport system permease protein (Probable substrate dipeptide/oligopeptide)</fullName>
    </submittedName>
</protein>
<organism evidence="9 10">
    <name type="scientific">Natronomonas pharaonis (strain ATCC 35678 / DSM 2160 / CIP 103997 / JCM 8858 / NBRC 14720 / NCIMB 2260 / Gabara)</name>
    <name type="common">Halobacterium pharaonis</name>
    <dbReference type="NCBI Taxonomy" id="348780"/>
    <lineage>
        <taxon>Archaea</taxon>
        <taxon>Methanobacteriati</taxon>
        <taxon>Methanobacteriota</taxon>
        <taxon>Stenosarchaea group</taxon>
        <taxon>Halobacteria</taxon>
        <taxon>Halobacteriales</taxon>
        <taxon>Natronomonadaceae</taxon>
        <taxon>Natronomonas</taxon>
    </lineage>
</organism>
<keyword evidence="10" id="KW-1185">Reference proteome</keyword>
<dbReference type="STRING" id="348780.NP_0762A"/>
<evidence type="ECO:0000256" key="1">
    <source>
        <dbReference type="ARBA" id="ARBA00004651"/>
    </source>
</evidence>
<dbReference type="PROSITE" id="PS50928">
    <property type="entry name" value="ABC_TM1"/>
    <property type="match status" value="1"/>
</dbReference>
<dbReference type="GO" id="GO:0055085">
    <property type="term" value="P:transmembrane transport"/>
    <property type="evidence" value="ECO:0007669"/>
    <property type="project" value="InterPro"/>
</dbReference>
<dbReference type="RefSeq" id="WP_011322108.1">
    <property type="nucleotide sequence ID" value="NC_007426.1"/>
</dbReference>
<dbReference type="InterPro" id="IPR050366">
    <property type="entry name" value="BP-dependent_transpt_permease"/>
</dbReference>
<name>A0A1U7EU55_NATPD</name>
<comment type="similarity">
    <text evidence="7">Belongs to the binding-protein-dependent transport system permease family.</text>
</comment>
<evidence type="ECO:0000256" key="2">
    <source>
        <dbReference type="ARBA" id="ARBA00022448"/>
    </source>
</evidence>
<dbReference type="HOGENOM" id="CLU_028518_1_2_2"/>
<feature type="transmembrane region" description="Helical" evidence="7">
    <location>
        <begin position="316"/>
        <end position="338"/>
    </location>
</feature>
<keyword evidence="3" id="KW-1003">Cell membrane</keyword>
<evidence type="ECO:0000259" key="8">
    <source>
        <dbReference type="PROSITE" id="PS50928"/>
    </source>
</evidence>